<comment type="caution">
    <text evidence="2">The sequence shown here is derived from an EMBL/GenBank/DDBJ whole genome shotgun (WGS) entry which is preliminary data.</text>
</comment>
<dbReference type="Proteomes" id="UP000652761">
    <property type="component" value="Unassembled WGS sequence"/>
</dbReference>
<feature type="region of interest" description="Disordered" evidence="1">
    <location>
        <begin position="70"/>
        <end position="105"/>
    </location>
</feature>
<proteinExistence type="predicted"/>
<evidence type="ECO:0000313" key="3">
    <source>
        <dbReference type="Proteomes" id="UP000652761"/>
    </source>
</evidence>
<evidence type="ECO:0000313" key="2">
    <source>
        <dbReference type="EMBL" id="MQL99562.1"/>
    </source>
</evidence>
<dbReference type="AlphaFoldDB" id="A0A843VKZ7"/>
<evidence type="ECO:0000256" key="1">
    <source>
        <dbReference type="SAM" id="MobiDB-lite"/>
    </source>
</evidence>
<keyword evidence="3" id="KW-1185">Reference proteome</keyword>
<organism evidence="2 3">
    <name type="scientific">Colocasia esculenta</name>
    <name type="common">Wild taro</name>
    <name type="synonym">Arum esculentum</name>
    <dbReference type="NCBI Taxonomy" id="4460"/>
    <lineage>
        <taxon>Eukaryota</taxon>
        <taxon>Viridiplantae</taxon>
        <taxon>Streptophyta</taxon>
        <taxon>Embryophyta</taxon>
        <taxon>Tracheophyta</taxon>
        <taxon>Spermatophyta</taxon>
        <taxon>Magnoliopsida</taxon>
        <taxon>Liliopsida</taxon>
        <taxon>Araceae</taxon>
        <taxon>Aroideae</taxon>
        <taxon>Colocasieae</taxon>
        <taxon>Colocasia</taxon>
    </lineage>
</organism>
<gene>
    <name evidence="2" type="ORF">Taro_032284</name>
</gene>
<feature type="non-terminal residue" evidence="2">
    <location>
        <position position="105"/>
    </location>
</feature>
<protein>
    <submittedName>
        <fullName evidence="2">Uncharacterized protein</fullName>
    </submittedName>
</protein>
<accession>A0A843VKZ7</accession>
<reference evidence="2" key="1">
    <citation type="submission" date="2017-07" db="EMBL/GenBank/DDBJ databases">
        <title>Taro Niue Genome Assembly and Annotation.</title>
        <authorList>
            <person name="Atibalentja N."/>
            <person name="Keating K."/>
            <person name="Fields C.J."/>
        </authorList>
    </citation>
    <scope>NUCLEOTIDE SEQUENCE</scope>
    <source>
        <strain evidence="2">Niue_2</strain>
        <tissue evidence="2">Leaf</tissue>
    </source>
</reference>
<sequence>MPGVRRFVLYSRVASTWNCLSNLAAQPQLPLSLLASEPRLHNRDEGGEEEEDRRWGYVRLGGGLEVGVPPFPPPSWFEEGRGEPEAPPLLRLGGGGKRDRRGVPP</sequence>
<dbReference type="EMBL" id="NMUH01002370">
    <property type="protein sequence ID" value="MQL99562.1"/>
    <property type="molecule type" value="Genomic_DNA"/>
</dbReference>
<name>A0A843VKZ7_COLES</name>